<name>A0A7S4DMG7_9EUKA</name>
<feature type="compositionally biased region" description="Low complexity" evidence="1">
    <location>
        <begin position="152"/>
        <end position="164"/>
    </location>
</feature>
<evidence type="ECO:0000256" key="1">
    <source>
        <dbReference type="SAM" id="MobiDB-lite"/>
    </source>
</evidence>
<sequence>MSDEECDRMIKMCLPLTMQLPGCHKLRCEPGASKHGNKLTEQDKCLVAELEKRIGDVVDTPPHDQETRMNVNGTPPDGSRIDENGNVVILKPEEMPPAFEFPGASDVMQLGLHVDTHNGKPMRFVTAIVYLTTLKHEAGGHTVFPCAERKGTSTASASSSSSSSCQPSLLVPKTKTHPHSGRSSSAGLTEKREPREFGVRSLNAAQWLLDRDIQHTASAFGHDEESEAAKGSARFIESQAMALVRQSDRLVHSKGAVANPETKNLRQSSGIGMCIRPEKGMLCLFYSVDPDALLSPAFHGDPNGCETRDSKESWKADPRAWHGGARVCYGNPVAKWTLQKFKEIPPGSRGSFEQRYSYLTARHGKEKLADPCLKV</sequence>
<accession>A0A7S4DMG7</accession>
<protein>
    <submittedName>
        <fullName evidence="2">Uncharacterized protein</fullName>
    </submittedName>
</protein>
<reference evidence="2" key="1">
    <citation type="submission" date="2021-01" db="EMBL/GenBank/DDBJ databases">
        <authorList>
            <person name="Corre E."/>
            <person name="Pelletier E."/>
            <person name="Niang G."/>
            <person name="Scheremetjew M."/>
            <person name="Finn R."/>
            <person name="Kale V."/>
            <person name="Holt S."/>
            <person name="Cochrane G."/>
            <person name="Meng A."/>
            <person name="Brown T."/>
            <person name="Cohen L."/>
        </authorList>
    </citation>
    <scope>NUCLEOTIDE SEQUENCE</scope>
    <source>
        <strain evidence="2">CCCM811</strain>
    </source>
</reference>
<feature type="compositionally biased region" description="Basic and acidic residues" evidence="1">
    <location>
        <begin position="57"/>
        <end position="67"/>
    </location>
</feature>
<dbReference type="EMBL" id="HBIV01013380">
    <property type="protein sequence ID" value="CAE0658266.1"/>
    <property type="molecule type" value="Transcribed_RNA"/>
</dbReference>
<organism evidence="2">
    <name type="scientific">Lotharella globosa</name>
    <dbReference type="NCBI Taxonomy" id="91324"/>
    <lineage>
        <taxon>Eukaryota</taxon>
        <taxon>Sar</taxon>
        <taxon>Rhizaria</taxon>
        <taxon>Cercozoa</taxon>
        <taxon>Chlorarachniophyceae</taxon>
        <taxon>Lotharella</taxon>
    </lineage>
</organism>
<dbReference type="AlphaFoldDB" id="A0A7S4DMG7"/>
<feature type="region of interest" description="Disordered" evidence="1">
    <location>
        <begin position="152"/>
        <end position="195"/>
    </location>
</feature>
<evidence type="ECO:0000313" key="2">
    <source>
        <dbReference type="EMBL" id="CAE0658266.1"/>
    </source>
</evidence>
<feature type="region of interest" description="Disordered" evidence="1">
    <location>
        <begin position="57"/>
        <end position="82"/>
    </location>
</feature>
<proteinExistence type="predicted"/>
<dbReference type="Gene3D" id="2.60.120.620">
    <property type="entry name" value="q2cbj1_9rhob like domain"/>
    <property type="match status" value="1"/>
</dbReference>
<gene>
    <name evidence="2" type="ORF">LGLO00237_LOCUS9838</name>
</gene>